<dbReference type="Gene3D" id="3.30.200.20">
    <property type="entry name" value="Phosphorylase Kinase, domain 1"/>
    <property type="match status" value="1"/>
</dbReference>
<evidence type="ECO:0000313" key="1">
    <source>
        <dbReference type="EMBL" id="OWK13849.1"/>
    </source>
</evidence>
<name>A0A212D6H5_CEREH</name>
<accession>A0A212D6H5</accession>
<protein>
    <submittedName>
        <fullName evidence="1">Uncharacterized protein</fullName>
    </submittedName>
</protein>
<organism evidence="1 2">
    <name type="scientific">Cervus elaphus hippelaphus</name>
    <name type="common">European red deer</name>
    <dbReference type="NCBI Taxonomy" id="46360"/>
    <lineage>
        <taxon>Eukaryota</taxon>
        <taxon>Metazoa</taxon>
        <taxon>Chordata</taxon>
        <taxon>Craniata</taxon>
        <taxon>Vertebrata</taxon>
        <taxon>Euteleostomi</taxon>
        <taxon>Mammalia</taxon>
        <taxon>Eutheria</taxon>
        <taxon>Laurasiatheria</taxon>
        <taxon>Artiodactyla</taxon>
        <taxon>Ruminantia</taxon>
        <taxon>Pecora</taxon>
        <taxon>Cervidae</taxon>
        <taxon>Cervinae</taxon>
        <taxon>Cervus</taxon>
    </lineage>
</organism>
<gene>
    <name evidence="1" type="ORF">Celaphus_00017283</name>
</gene>
<comment type="caution">
    <text evidence="1">The sequence shown here is derived from an EMBL/GenBank/DDBJ whole genome shotgun (WGS) entry which is preliminary data.</text>
</comment>
<keyword evidence="2" id="KW-1185">Reference proteome</keyword>
<reference evidence="1 2" key="1">
    <citation type="journal article" date="2018" name="Mol. Genet. Genomics">
        <title>The red deer Cervus elaphus genome CerEla1.0: sequencing, annotating, genes, and chromosomes.</title>
        <authorList>
            <person name="Bana N.A."/>
            <person name="Nyiri A."/>
            <person name="Nagy J."/>
            <person name="Frank K."/>
            <person name="Nagy T."/>
            <person name="Steger V."/>
            <person name="Schiller M."/>
            <person name="Lakatos P."/>
            <person name="Sugar L."/>
            <person name="Horn P."/>
            <person name="Barta E."/>
            <person name="Orosz L."/>
        </authorList>
    </citation>
    <scope>NUCLEOTIDE SEQUENCE [LARGE SCALE GENOMIC DNA]</scope>
    <source>
        <strain evidence="1">Hungarian</strain>
    </source>
</reference>
<evidence type="ECO:0000313" key="2">
    <source>
        <dbReference type="Proteomes" id="UP000242450"/>
    </source>
</evidence>
<sequence>MLIHCRAVLRAGYVLSLTYSPRTNCIPIINLLRGPERCAKENTERFQSGAGADVCLVRAVRAAGQPVTKSTFRHYRVLGKGGFGEDVYVPYTYFERC</sequence>
<proteinExistence type="predicted"/>
<dbReference type="AlphaFoldDB" id="A0A212D6H5"/>
<dbReference type="Proteomes" id="UP000242450">
    <property type="component" value="Chromosome 6"/>
</dbReference>
<dbReference type="EMBL" id="MKHE01000006">
    <property type="protein sequence ID" value="OWK13849.1"/>
    <property type="molecule type" value="Genomic_DNA"/>
</dbReference>